<gene>
    <name evidence="1" type="ORF">MLD38_008355</name>
</gene>
<protein>
    <submittedName>
        <fullName evidence="1">Uncharacterized protein</fullName>
    </submittedName>
</protein>
<proteinExistence type="predicted"/>
<dbReference type="EMBL" id="CM042882">
    <property type="protein sequence ID" value="KAI4382380.1"/>
    <property type="molecule type" value="Genomic_DNA"/>
</dbReference>
<evidence type="ECO:0000313" key="1">
    <source>
        <dbReference type="EMBL" id="KAI4382380.1"/>
    </source>
</evidence>
<organism evidence="1 2">
    <name type="scientific">Melastoma candidum</name>
    <dbReference type="NCBI Taxonomy" id="119954"/>
    <lineage>
        <taxon>Eukaryota</taxon>
        <taxon>Viridiplantae</taxon>
        <taxon>Streptophyta</taxon>
        <taxon>Embryophyta</taxon>
        <taxon>Tracheophyta</taxon>
        <taxon>Spermatophyta</taxon>
        <taxon>Magnoliopsida</taxon>
        <taxon>eudicotyledons</taxon>
        <taxon>Gunneridae</taxon>
        <taxon>Pentapetalae</taxon>
        <taxon>rosids</taxon>
        <taxon>malvids</taxon>
        <taxon>Myrtales</taxon>
        <taxon>Melastomataceae</taxon>
        <taxon>Melastomatoideae</taxon>
        <taxon>Melastomateae</taxon>
        <taxon>Melastoma</taxon>
    </lineage>
</organism>
<evidence type="ECO:0000313" key="2">
    <source>
        <dbReference type="Proteomes" id="UP001057402"/>
    </source>
</evidence>
<name>A0ACB9RTI5_9MYRT</name>
<comment type="caution">
    <text evidence="1">The sequence shown here is derived from an EMBL/GenBank/DDBJ whole genome shotgun (WGS) entry which is preliminary data.</text>
</comment>
<dbReference type="Proteomes" id="UP001057402">
    <property type="component" value="Chromosome 3"/>
</dbReference>
<sequence length="175" mass="19521">MPPFAPSLLPWPPSSYTGVVHKEDMKITHVQVKLMSQHDQCMRIGRLPDGWQDIGLYGFFVFGQFVAGVGIAFALVIAPVYTAEAASLDVSNVVFSKLPLYLGWQFMLGIVVIHSVFLTIVAMGMPESPHWLMLLWGLSGVKCFLRDTLDSLDEAEQRLADLWHWCSGALQPEET</sequence>
<reference evidence="2" key="1">
    <citation type="journal article" date="2023" name="Front. Plant Sci.">
        <title>Chromosomal-level genome assembly of Melastoma candidum provides insights into trichome evolution.</title>
        <authorList>
            <person name="Zhong Y."/>
            <person name="Wu W."/>
            <person name="Sun C."/>
            <person name="Zou P."/>
            <person name="Liu Y."/>
            <person name="Dai S."/>
            <person name="Zhou R."/>
        </authorList>
    </citation>
    <scope>NUCLEOTIDE SEQUENCE [LARGE SCALE GENOMIC DNA]</scope>
</reference>
<keyword evidence="2" id="KW-1185">Reference proteome</keyword>
<accession>A0ACB9RTI5</accession>